<evidence type="ECO:0000256" key="5">
    <source>
        <dbReference type="ARBA" id="ARBA00023172"/>
    </source>
</evidence>
<dbReference type="HAMAP" id="MF_00201">
    <property type="entry name" value="RecO"/>
    <property type="match status" value="1"/>
</dbReference>
<evidence type="ECO:0000256" key="2">
    <source>
        <dbReference type="ARBA" id="ARBA00007452"/>
    </source>
</evidence>
<evidence type="ECO:0000256" key="3">
    <source>
        <dbReference type="ARBA" id="ARBA00021310"/>
    </source>
</evidence>
<dbReference type="RefSeq" id="WP_306726771.1">
    <property type="nucleotide sequence ID" value="NZ_JAVDDT010000001.1"/>
</dbReference>
<name>A0ABU0W2Q0_9GAMM</name>
<keyword evidence="11" id="KW-1185">Reference proteome</keyword>
<dbReference type="Gene3D" id="2.40.50.140">
    <property type="entry name" value="Nucleic acid-binding proteins"/>
    <property type="match status" value="1"/>
</dbReference>
<keyword evidence="6 8" id="KW-0234">DNA repair</keyword>
<dbReference type="InterPro" id="IPR012340">
    <property type="entry name" value="NA-bd_OB-fold"/>
</dbReference>
<keyword evidence="4 8" id="KW-0227">DNA damage</keyword>
<accession>A0ABU0W2Q0</accession>
<dbReference type="EMBL" id="JAVDDT010000001">
    <property type="protein sequence ID" value="MDQ2068284.1"/>
    <property type="molecule type" value="Genomic_DNA"/>
</dbReference>
<feature type="domain" description="DNA replication/recombination mediator RecO N-terminal" evidence="9">
    <location>
        <begin position="9"/>
        <end position="79"/>
    </location>
</feature>
<reference evidence="10 11" key="1">
    <citation type="submission" date="2023-08" db="EMBL/GenBank/DDBJ databases">
        <title>Whole-genome sequencing of halo(alkali)philic microorganisms from hypersaline lakes.</title>
        <authorList>
            <person name="Sorokin D.Y."/>
            <person name="Abbas B."/>
            <person name="Merkel A.Y."/>
        </authorList>
    </citation>
    <scope>NUCLEOTIDE SEQUENCE [LARGE SCALE GENOMIC DNA]</scope>
    <source>
        <strain evidence="10 11">AB-CW4</strain>
    </source>
</reference>
<dbReference type="PANTHER" id="PTHR33991">
    <property type="entry name" value="DNA REPAIR PROTEIN RECO"/>
    <property type="match status" value="1"/>
</dbReference>
<gene>
    <name evidence="8 10" type="primary">recO</name>
    <name evidence="10" type="ORF">RBH19_00165</name>
</gene>
<dbReference type="SUPFAM" id="SSF57863">
    <property type="entry name" value="ArfGap/RecO-like zinc finger"/>
    <property type="match status" value="1"/>
</dbReference>
<evidence type="ECO:0000256" key="8">
    <source>
        <dbReference type="HAMAP-Rule" id="MF_00201"/>
    </source>
</evidence>
<comment type="function">
    <text evidence="1 8">Involved in DNA repair and RecF pathway recombination.</text>
</comment>
<evidence type="ECO:0000256" key="6">
    <source>
        <dbReference type="ARBA" id="ARBA00023204"/>
    </source>
</evidence>
<sequence length="259" mass="28898">MSDRRPQLQAAYVLHHLPYRDSSLILHVFSREQGRLVLVARGARRPRSSQRALLQAFRPLLLSWRLGGEMGTLTAVESAGSPLALAGERLLAGFYVNELILRLAGRQDPHPELYAVYEACLHRLGTEESMARVLRRFEAEALTCIGYGLPLGEDCLDGFPIEADRLYRFDPSAGPRRIGGEAGTKAVSGRTLLALQSECWDSPEWDDAVVLRESRRLLAQAMEPYLGGKPLKSAQVLRDIRRRGRHQMSEKNPLDSGSN</sequence>
<dbReference type="NCBIfam" id="TIGR00613">
    <property type="entry name" value="reco"/>
    <property type="match status" value="1"/>
</dbReference>
<dbReference type="Proteomes" id="UP001239019">
    <property type="component" value="Unassembled WGS sequence"/>
</dbReference>
<dbReference type="Pfam" id="PF11967">
    <property type="entry name" value="RecO_N"/>
    <property type="match status" value="1"/>
</dbReference>
<comment type="similarity">
    <text evidence="2 8">Belongs to the RecO family.</text>
</comment>
<dbReference type="Gene3D" id="1.20.1440.120">
    <property type="entry name" value="Recombination protein O, C-terminal domain"/>
    <property type="match status" value="1"/>
</dbReference>
<comment type="caution">
    <text evidence="10">The sequence shown here is derived from an EMBL/GenBank/DDBJ whole genome shotgun (WGS) entry which is preliminary data.</text>
</comment>
<evidence type="ECO:0000259" key="9">
    <source>
        <dbReference type="Pfam" id="PF11967"/>
    </source>
</evidence>
<evidence type="ECO:0000313" key="10">
    <source>
        <dbReference type="EMBL" id="MDQ2068284.1"/>
    </source>
</evidence>
<organism evidence="10 11">
    <name type="scientific">Natronospira bacteriovora</name>
    <dbReference type="NCBI Taxonomy" id="3069753"/>
    <lineage>
        <taxon>Bacteria</taxon>
        <taxon>Pseudomonadati</taxon>
        <taxon>Pseudomonadota</taxon>
        <taxon>Gammaproteobacteria</taxon>
        <taxon>Natronospirales</taxon>
        <taxon>Natronospiraceae</taxon>
        <taxon>Natronospira</taxon>
    </lineage>
</organism>
<proteinExistence type="inferred from homology"/>
<dbReference type="InterPro" id="IPR022572">
    <property type="entry name" value="DNA_rep/recomb_RecO_N"/>
</dbReference>
<dbReference type="InterPro" id="IPR042242">
    <property type="entry name" value="RecO_C"/>
</dbReference>
<dbReference type="InterPro" id="IPR003717">
    <property type="entry name" value="RecO"/>
</dbReference>
<evidence type="ECO:0000256" key="4">
    <source>
        <dbReference type="ARBA" id="ARBA00022763"/>
    </source>
</evidence>
<dbReference type="InterPro" id="IPR037278">
    <property type="entry name" value="ARFGAP/RecO"/>
</dbReference>
<dbReference type="PANTHER" id="PTHR33991:SF1">
    <property type="entry name" value="DNA REPAIR PROTEIN RECO"/>
    <property type="match status" value="1"/>
</dbReference>
<dbReference type="Pfam" id="PF02565">
    <property type="entry name" value="RecO_C"/>
    <property type="match status" value="1"/>
</dbReference>
<evidence type="ECO:0000256" key="7">
    <source>
        <dbReference type="ARBA" id="ARBA00033409"/>
    </source>
</evidence>
<evidence type="ECO:0000256" key="1">
    <source>
        <dbReference type="ARBA" id="ARBA00003065"/>
    </source>
</evidence>
<evidence type="ECO:0000313" key="11">
    <source>
        <dbReference type="Proteomes" id="UP001239019"/>
    </source>
</evidence>
<keyword evidence="5 8" id="KW-0233">DNA recombination</keyword>
<dbReference type="SUPFAM" id="SSF50249">
    <property type="entry name" value="Nucleic acid-binding proteins"/>
    <property type="match status" value="1"/>
</dbReference>
<protein>
    <recommendedName>
        <fullName evidence="3 8">DNA repair protein RecO</fullName>
    </recommendedName>
    <alternativeName>
        <fullName evidence="7 8">Recombination protein O</fullName>
    </alternativeName>
</protein>